<dbReference type="InterPro" id="IPR036866">
    <property type="entry name" value="RibonucZ/Hydroxyglut_hydro"/>
</dbReference>
<dbReference type="Pfam" id="PF00753">
    <property type="entry name" value="Lactamase_B"/>
    <property type="match status" value="1"/>
</dbReference>
<feature type="domain" description="Metallo-beta-lactamase" evidence="1">
    <location>
        <begin position="35"/>
        <end position="246"/>
    </location>
</feature>
<accession>A0A1Q2L4H0</accession>
<organism evidence="2 3">
    <name type="scientific">Planococcus lenghuensis</name>
    <dbReference type="NCBI Taxonomy" id="2213202"/>
    <lineage>
        <taxon>Bacteria</taxon>
        <taxon>Bacillati</taxon>
        <taxon>Bacillota</taxon>
        <taxon>Bacilli</taxon>
        <taxon>Bacillales</taxon>
        <taxon>Caryophanaceae</taxon>
        <taxon>Planococcus</taxon>
    </lineage>
</organism>
<proteinExistence type="predicted"/>
<keyword evidence="2" id="KW-0378">Hydrolase</keyword>
<dbReference type="InterPro" id="IPR001279">
    <property type="entry name" value="Metallo-B-lactamas"/>
</dbReference>
<dbReference type="GO" id="GO:0016787">
    <property type="term" value="F:hydrolase activity"/>
    <property type="evidence" value="ECO:0007669"/>
    <property type="project" value="UniProtKB-KW"/>
</dbReference>
<dbReference type="InterPro" id="IPR050855">
    <property type="entry name" value="NDM-1-like"/>
</dbReference>
<dbReference type="Gene3D" id="3.60.15.10">
    <property type="entry name" value="Ribonuclease Z/Hydroxyacylglutathione hydrolase-like"/>
    <property type="match status" value="1"/>
</dbReference>
<keyword evidence="3" id="KW-1185">Reference proteome</keyword>
<dbReference type="SUPFAM" id="SSF56281">
    <property type="entry name" value="Metallo-hydrolase/oxidoreductase"/>
    <property type="match status" value="1"/>
</dbReference>
<gene>
    <name evidence="2" type="ORF">B0X71_02605</name>
</gene>
<dbReference type="Proteomes" id="UP000188184">
    <property type="component" value="Chromosome"/>
</dbReference>
<dbReference type="PANTHER" id="PTHR42951">
    <property type="entry name" value="METALLO-BETA-LACTAMASE DOMAIN-CONTAINING"/>
    <property type="match status" value="1"/>
</dbReference>
<evidence type="ECO:0000313" key="3">
    <source>
        <dbReference type="Proteomes" id="UP000188184"/>
    </source>
</evidence>
<name>A0A1Q2L4H0_9BACL</name>
<dbReference type="AlphaFoldDB" id="A0A1Q2L4H0"/>
<dbReference type="EMBL" id="CP019640">
    <property type="protein sequence ID" value="AQQ54967.1"/>
    <property type="molecule type" value="Genomic_DNA"/>
</dbReference>
<dbReference type="KEGG" id="pmar:B0X71_02605"/>
<dbReference type="CDD" id="cd07721">
    <property type="entry name" value="yflN-like_MBL-fold"/>
    <property type="match status" value="1"/>
</dbReference>
<dbReference type="OrthoDB" id="9802248at2"/>
<evidence type="ECO:0000313" key="2">
    <source>
        <dbReference type="EMBL" id="AQQ54967.1"/>
    </source>
</evidence>
<dbReference type="PANTHER" id="PTHR42951:SF17">
    <property type="entry name" value="METALLO-BETA-LACTAMASE DOMAIN-CONTAINING PROTEIN"/>
    <property type="match status" value="1"/>
</dbReference>
<protein>
    <submittedName>
        <fullName evidence="2">MBL fold metallo-hydrolase</fullName>
    </submittedName>
</protein>
<dbReference type="SMART" id="SM00849">
    <property type="entry name" value="Lactamase_B"/>
    <property type="match status" value="1"/>
</dbReference>
<dbReference type="RefSeq" id="WP_077590872.1">
    <property type="nucleotide sequence ID" value="NZ_CP019640.1"/>
</dbReference>
<evidence type="ECO:0000259" key="1">
    <source>
        <dbReference type="SMART" id="SM00849"/>
    </source>
</evidence>
<reference evidence="2 3" key="1">
    <citation type="submission" date="2017-02" db="EMBL/GenBank/DDBJ databases">
        <title>The complete genomic sequence of a novel cold adapted crude oil-degrading bacterium Planococcus qaidamina Y42.</title>
        <authorList>
            <person name="Yang R."/>
        </authorList>
    </citation>
    <scope>NUCLEOTIDE SEQUENCE [LARGE SCALE GENOMIC DNA]</scope>
    <source>
        <strain evidence="2 3">Y42</strain>
    </source>
</reference>
<sequence length="281" mass="31053">MERSSSTDRFQPLTSTKSKDGIEITPDVYGFTTQIVNVYMIGNPAKSKDWILVDAGMPLRANTILEKAAERFGDDHRLKAILLTHGHFDHIGGLIDILEKHPVPVYAHPEELPYITGQKDYPQADPTVEGGMLAKLSIEFPVKGIDISEHANPLPADGAVPGLPEWNWYHTPGHSDGHISFFRERDRFLIVGDAFLTVKQDSLFDVLFQRKKVSGPPVYLTTDWTAAKNSVQQLRALEPSIAAPGHGKPVIGSDLAEGLTKLSARFDEVARPDHGKYIKGK</sequence>